<dbReference type="Pfam" id="PF16148">
    <property type="entry name" value="DUF4856"/>
    <property type="match status" value="1"/>
</dbReference>
<feature type="signal peptide" evidence="1">
    <location>
        <begin position="1"/>
        <end position="23"/>
    </location>
</feature>
<name>A0A1G6YB55_9FLAO</name>
<proteinExistence type="predicted"/>
<organism evidence="2 3">
    <name type="scientific">Riemerella columbipharyngis</name>
    <dbReference type="NCBI Taxonomy" id="1071918"/>
    <lineage>
        <taxon>Bacteria</taxon>
        <taxon>Pseudomonadati</taxon>
        <taxon>Bacteroidota</taxon>
        <taxon>Flavobacteriia</taxon>
        <taxon>Flavobacteriales</taxon>
        <taxon>Weeksellaceae</taxon>
        <taxon>Riemerella</taxon>
    </lineage>
</organism>
<evidence type="ECO:0000313" key="2">
    <source>
        <dbReference type="EMBL" id="SDD86806.1"/>
    </source>
</evidence>
<dbReference type="OrthoDB" id="5498726at2"/>
<dbReference type="RefSeq" id="WP_092735527.1">
    <property type="nucleotide sequence ID" value="NZ_FNAS01000001.1"/>
</dbReference>
<feature type="chain" id="PRO_5011666477" description="DUF4856 domain-containing protein" evidence="1">
    <location>
        <begin position="24"/>
        <end position="373"/>
    </location>
</feature>
<dbReference type="STRING" id="1071918.SAMN05421544_10173"/>
<protein>
    <recommendedName>
        <fullName evidence="4">DUF4856 domain-containing protein</fullName>
    </recommendedName>
</protein>
<evidence type="ECO:0008006" key="4">
    <source>
        <dbReference type="Google" id="ProtNLM"/>
    </source>
</evidence>
<accession>A0A1G6YB55</accession>
<sequence>MKTIKFFLPIMASVLTLSSCNNNDDTDVTVTPDKYTVPSEYVFTRNGKSSVDLSLGNQVYLKLKVLDDAAKDFKNINKADLLAIYTEKGADNFSLKELTAGNSVKYIEDNLNELVDIVAESKDVVATEGKAGNVGGKRMVNGLGFENAQLIQKGLMGALLLNQIFNNHLSDNVLKNKAVLDANNKATLMAGTNETELEMHWDTAYGILGLNQPNNVNAFWSGYLSKELTDIPETKGVKEVIETAFRTGRAAASAKDYKTMYEQVAIIREKLALVASIRAVHYLNSKIDVENVANSFHGLSEGTGFVYALQFTKKKDGSSYITNDECMSIINSIKGDKGLWDVDRLSKDENSQGSLKYSAKMIGDRFGFDYTKP</sequence>
<evidence type="ECO:0000313" key="3">
    <source>
        <dbReference type="Proteomes" id="UP000198517"/>
    </source>
</evidence>
<evidence type="ECO:0000256" key="1">
    <source>
        <dbReference type="SAM" id="SignalP"/>
    </source>
</evidence>
<dbReference type="Proteomes" id="UP000198517">
    <property type="component" value="Unassembled WGS sequence"/>
</dbReference>
<dbReference type="EMBL" id="FNAS01000001">
    <property type="protein sequence ID" value="SDD86806.1"/>
    <property type="molecule type" value="Genomic_DNA"/>
</dbReference>
<keyword evidence="3" id="KW-1185">Reference proteome</keyword>
<dbReference type="PROSITE" id="PS51257">
    <property type="entry name" value="PROKAR_LIPOPROTEIN"/>
    <property type="match status" value="1"/>
</dbReference>
<gene>
    <name evidence="2" type="ORF">SAMN05421544_10173</name>
</gene>
<dbReference type="InterPro" id="IPR032331">
    <property type="entry name" value="DUF4856"/>
</dbReference>
<dbReference type="AlphaFoldDB" id="A0A1G6YB55"/>
<keyword evidence="1" id="KW-0732">Signal</keyword>
<reference evidence="2 3" key="1">
    <citation type="submission" date="2016-10" db="EMBL/GenBank/DDBJ databases">
        <authorList>
            <person name="de Groot N.N."/>
        </authorList>
    </citation>
    <scope>NUCLEOTIDE SEQUENCE [LARGE SCALE GENOMIC DNA]</scope>
    <source>
        <strain evidence="2 3">DSM 24015</strain>
    </source>
</reference>